<dbReference type="PANTHER" id="PTHR43162">
    <property type="match status" value="1"/>
</dbReference>
<name>A0ABY4FCG2_9BACT</name>
<dbReference type="InterPro" id="IPR051604">
    <property type="entry name" value="Ergot_Alk_Oxidoreductase"/>
</dbReference>
<protein>
    <submittedName>
        <fullName evidence="2">NAD(P)H-binding protein</fullName>
    </submittedName>
</protein>
<accession>A0ABY4FCG2</accession>
<feature type="domain" description="NmrA-like" evidence="1">
    <location>
        <begin position="1"/>
        <end position="287"/>
    </location>
</feature>
<dbReference type="SUPFAM" id="SSF51735">
    <property type="entry name" value="NAD(P)-binding Rossmann-fold domains"/>
    <property type="match status" value="1"/>
</dbReference>
<gene>
    <name evidence="2" type="ORF">MUN80_06165</name>
</gene>
<dbReference type="Gene3D" id="3.90.25.10">
    <property type="entry name" value="UDP-galactose 4-epimerase, domain 1"/>
    <property type="match status" value="1"/>
</dbReference>
<dbReference type="InterPro" id="IPR036291">
    <property type="entry name" value="NAD(P)-bd_dom_sf"/>
</dbReference>
<dbReference type="InterPro" id="IPR008030">
    <property type="entry name" value="NmrA-like"/>
</dbReference>
<evidence type="ECO:0000313" key="3">
    <source>
        <dbReference type="Proteomes" id="UP000831785"/>
    </source>
</evidence>
<evidence type="ECO:0000313" key="2">
    <source>
        <dbReference type="EMBL" id="UOQ54339.1"/>
    </source>
</evidence>
<organism evidence="2 3">
    <name type="scientific">Hymenobacter cellulosivorans</name>
    <dbReference type="NCBI Taxonomy" id="2932249"/>
    <lineage>
        <taxon>Bacteria</taxon>
        <taxon>Pseudomonadati</taxon>
        <taxon>Bacteroidota</taxon>
        <taxon>Cytophagia</taxon>
        <taxon>Cytophagales</taxon>
        <taxon>Hymenobacteraceae</taxon>
        <taxon>Hymenobacter</taxon>
    </lineage>
</organism>
<proteinExistence type="predicted"/>
<evidence type="ECO:0000259" key="1">
    <source>
        <dbReference type="Pfam" id="PF05368"/>
    </source>
</evidence>
<dbReference type="Gene3D" id="3.40.50.720">
    <property type="entry name" value="NAD(P)-binding Rossmann-like Domain"/>
    <property type="match status" value="1"/>
</dbReference>
<dbReference type="Proteomes" id="UP000831785">
    <property type="component" value="Chromosome"/>
</dbReference>
<dbReference type="PANTHER" id="PTHR43162:SF1">
    <property type="entry name" value="PRESTALK A DIFFERENTIATION PROTEIN A"/>
    <property type="match status" value="1"/>
</dbReference>
<reference evidence="2 3" key="1">
    <citation type="submission" date="2022-04" db="EMBL/GenBank/DDBJ databases">
        <title>Hymenobacter sp. isolated from the air.</title>
        <authorList>
            <person name="Won M."/>
            <person name="Lee C.-M."/>
            <person name="Woen H.-Y."/>
            <person name="Kwon S.-W."/>
        </authorList>
    </citation>
    <scope>NUCLEOTIDE SEQUENCE [LARGE SCALE GENOMIC DNA]</scope>
    <source>
        <strain evidence="3">5116 S-27</strain>
    </source>
</reference>
<keyword evidence="3" id="KW-1185">Reference proteome</keyword>
<dbReference type="RefSeq" id="WP_244721031.1">
    <property type="nucleotide sequence ID" value="NZ_CP095049.1"/>
</dbReference>
<dbReference type="Pfam" id="PF05368">
    <property type="entry name" value="NmrA"/>
    <property type="match status" value="1"/>
</dbReference>
<dbReference type="EMBL" id="CP095049">
    <property type="protein sequence ID" value="UOQ54339.1"/>
    <property type="molecule type" value="Genomic_DNA"/>
</dbReference>
<sequence>MSKHIVVLGATGHIGTHLTHLLLERGHRVTAVARASQRLTALETAGANIQAGSLENTAFLTTVLGTADAAFLMVPPNTGAPDNLAYQAAVGESVAAAGRASGLREAVNLSSIGAELTAGTGPILGVHYQEQRLNAIDGLNVLHLRPAYFMENLLAGIGLIQGMGINGSATRPDVSLPMIATRDIAAYAARVLEAGVPTGKSEQLLLGPRDYTNQEATAIFGRAIGRPELPYVQFPYDQARQGMLGAGLSESMADLYLEMTQSLNEGRIMQSEVRTPANTTPTTLEQFAEQVFAPAFHGAAQAVTS</sequence>